<dbReference type="EMBL" id="JACCFM010000001">
    <property type="protein sequence ID" value="NYJ20445.1"/>
    <property type="molecule type" value="Genomic_DNA"/>
</dbReference>
<evidence type="ECO:0000256" key="4">
    <source>
        <dbReference type="ARBA" id="ARBA00022989"/>
    </source>
</evidence>
<dbReference type="InterPro" id="IPR001851">
    <property type="entry name" value="ABC_transp_permease"/>
</dbReference>
<evidence type="ECO:0000256" key="5">
    <source>
        <dbReference type="ARBA" id="ARBA00023136"/>
    </source>
</evidence>
<keyword evidence="8" id="KW-1185">Reference proteome</keyword>
<sequence length="336" mass="35045">MSPTRIDYTARPAAGQFKRFLVPAGAVLVAGLLLTWASGSGYRQDLIVMVAVYALIALGMYVPFVLAGSMSMAYGAYAAVGGYSLAIILTKTDLPAIVGWIVGPIIAAIIAVVLGLLTRRLSGFFLAAATLLFSMAFEPWLIEARDLTGGSVGIGGIPLINIFGWSPPRLMQVAGALLLLIVATLLVERIRKGSWGVTARAMRDVPAAVEAMGVRTATLTTVAQAVGALVAALGGAVFVTFMMSITPETFTLHIVFLALFMPIIGGQVSAWGAAIGAMIVVQLTLNMPGFGASGQLILAIAVLLILLIAPGGVIGYVQKLVQFVGNKRKAVQHHAE</sequence>
<feature type="transmembrane region" description="Helical" evidence="6">
    <location>
        <begin position="20"/>
        <end position="40"/>
    </location>
</feature>
<name>A0A7Z0EF92_9MICO</name>
<feature type="transmembrane region" description="Helical" evidence="6">
    <location>
        <begin position="222"/>
        <end position="245"/>
    </location>
</feature>
<dbReference type="InterPro" id="IPR043428">
    <property type="entry name" value="LivM-like"/>
</dbReference>
<comment type="subcellular location">
    <subcellularLocation>
        <location evidence="1">Cell membrane</location>
        <topology evidence="1">Multi-pass membrane protein</topology>
    </subcellularLocation>
</comment>
<dbReference type="AlphaFoldDB" id="A0A7Z0EF92"/>
<protein>
    <submittedName>
        <fullName evidence="7">Branched-chain amino acid transport system permease protein</fullName>
    </submittedName>
</protein>
<evidence type="ECO:0000256" key="6">
    <source>
        <dbReference type="SAM" id="Phobius"/>
    </source>
</evidence>
<evidence type="ECO:0000256" key="2">
    <source>
        <dbReference type="ARBA" id="ARBA00022475"/>
    </source>
</evidence>
<evidence type="ECO:0000313" key="7">
    <source>
        <dbReference type="EMBL" id="NYJ20445.1"/>
    </source>
</evidence>
<feature type="transmembrane region" description="Helical" evidence="6">
    <location>
        <begin position="46"/>
        <end position="67"/>
    </location>
</feature>
<dbReference type="GO" id="GO:0005886">
    <property type="term" value="C:plasma membrane"/>
    <property type="evidence" value="ECO:0007669"/>
    <property type="project" value="UniProtKB-SubCell"/>
</dbReference>
<keyword evidence="4 6" id="KW-1133">Transmembrane helix</keyword>
<feature type="transmembrane region" description="Helical" evidence="6">
    <location>
        <begin position="251"/>
        <end position="284"/>
    </location>
</feature>
<keyword evidence="2" id="KW-1003">Cell membrane</keyword>
<dbReference type="PANTHER" id="PTHR30482">
    <property type="entry name" value="HIGH-AFFINITY BRANCHED-CHAIN AMINO ACID TRANSPORT SYSTEM PERMEASE"/>
    <property type="match status" value="1"/>
</dbReference>
<organism evidence="7 8">
    <name type="scientific">Glaciibacter psychrotolerans</name>
    <dbReference type="NCBI Taxonomy" id="670054"/>
    <lineage>
        <taxon>Bacteria</taxon>
        <taxon>Bacillati</taxon>
        <taxon>Actinomycetota</taxon>
        <taxon>Actinomycetes</taxon>
        <taxon>Micrococcales</taxon>
        <taxon>Microbacteriaceae</taxon>
        <taxon>Glaciibacter</taxon>
    </lineage>
</organism>
<dbReference type="GO" id="GO:0015658">
    <property type="term" value="F:branched-chain amino acid transmembrane transporter activity"/>
    <property type="evidence" value="ECO:0007669"/>
    <property type="project" value="InterPro"/>
</dbReference>
<keyword evidence="3 6" id="KW-0812">Transmembrane</keyword>
<keyword evidence="5 6" id="KW-0472">Membrane</keyword>
<feature type="transmembrane region" description="Helical" evidence="6">
    <location>
        <begin position="97"/>
        <end position="117"/>
    </location>
</feature>
<reference evidence="7 8" key="1">
    <citation type="submission" date="2020-07" db="EMBL/GenBank/DDBJ databases">
        <title>Sequencing the genomes of 1000 actinobacteria strains.</title>
        <authorList>
            <person name="Klenk H.-P."/>
        </authorList>
    </citation>
    <scope>NUCLEOTIDE SEQUENCE [LARGE SCALE GENOMIC DNA]</scope>
    <source>
        <strain evidence="7 8">LI1</strain>
    </source>
</reference>
<accession>A0A7Z0EF92</accession>
<feature type="transmembrane region" description="Helical" evidence="6">
    <location>
        <begin position="74"/>
        <end position="91"/>
    </location>
</feature>
<proteinExistence type="predicted"/>
<dbReference type="CDD" id="cd06581">
    <property type="entry name" value="TM_PBP1_LivM_like"/>
    <property type="match status" value="1"/>
</dbReference>
<dbReference type="Proteomes" id="UP000537260">
    <property type="component" value="Unassembled WGS sequence"/>
</dbReference>
<evidence type="ECO:0000313" key="8">
    <source>
        <dbReference type="Proteomes" id="UP000537260"/>
    </source>
</evidence>
<feature type="transmembrane region" description="Helical" evidence="6">
    <location>
        <begin position="170"/>
        <end position="187"/>
    </location>
</feature>
<comment type="caution">
    <text evidence="7">The sequence shown here is derived from an EMBL/GenBank/DDBJ whole genome shotgun (WGS) entry which is preliminary data.</text>
</comment>
<dbReference type="RefSeq" id="WP_179579052.1">
    <property type="nucleotide sequence ID" value="NZ_JACCFM010000001.1"/>
</dbReference>
<feature type="transmembrane region" description="Helical" evidence="6">
    <location>
        <begin position="296"/>
        <end position="317"/>
    </location>
</feature>
<evidence type="ECO:0000256" key="1">
    <source>
        <dbReference type="ARBA" id="ARBA00004651"/>
    </source>
</evidence>
<dbReference type="PANTHER" id="PTHR30482:SF10">
    <property type="entry name" value="HIGH-AFFINITY BRANCHED-CHAIN AMINO ACID TRANSPORT PROTEIN BRAE"/>
    <property type="match status" value="1"/>
</dbReference>
<dbReference type="Pfam" id="PF02653">
    <property type="entry name" value="BPD_transp_2"/>
    <property type="match status" value="1"/>
</dbReference>
<gene>
    <name evidence="7" type="ORF">HNR05_002236</name>
</gene>
<evidence type="ECO:0000256" key="3">
    <source>
        <dbReference type="ARBA" id="ARBA00022692"/>
    </source>
</evidence>
<feature type="transmembrane region" description="Helical" evidence="6">
    <location>
        <begin position="124"/>
        <end position="142"/>
    </location>
</feature>